<dbReference type="Pfam" id="PF00018">
    <property type="entry name" value="SH3_1"/>
    <property type="match status" value="2"/>
</dbReference>
<dbReference type="PRINTS" id="PR00452">
    <property type="entry name" value="SH3DOMAIN"/>
</dbReference>
<evidence type="ECO:0000256" key="3">
    <source>
        <dbReference type="ARBA" id="ARBA00022723"/>
    </source>
</evidence>
<feature type="compositionally biased region" description="Basic residues" evidence="9">
    <location>
        <begin position="282"/>
        <end position="295"/>
    </location>
</feature>
<dbReference type="InterPro" id="IPR001452">
    <property type="entry name" value="SH3_domain"/>
</dbReference>
<evidence type="ECO:0000313" key="12">
    <source>
        <dbReference type="EMBL" id="PIK38513.1"/>
    </source>
</evidence>
<keyword evidence="5" id="KW-0862">Zinc</keyword>
<dbReference type="EMBL" id="MRZV01001350">
    <property type="protein sequence ID" value="PIK38513.1"/>
    <property type="molecule type" value="Genomic_DNA"/>
</dbReference>
<dbReference type="STRING" id="307972.A0A2G8JS10"/>
<feature type="compositionally biased region" description="Low complexity" evidence="9">
    <location>
        <begin position="580"/>
        <end position="591"/>
    </location>
</feature>
<dbReference type="InterPro" id="IPR017907">
    <property type="entry name" value="Znf_RING_CS"/>
</dbReference>
<evidence type="ECO:0000256" key="2">
    <source>
        <dbReference type="ARBA" id="ARBA00022443"/>
    </source>
</evidence>
<evidence type="ECO:0000256" key="9">
    <source>
        <dbReference type="SAM" id="MobiDB-lite"/>
    </source>
</evidence>
<keyword evidence="4 7" id="KW-0863">Zinc-finger</keyword>
<feature type="compositionally biased region" description="Low complexity" evidence="9">
    <location>
        <begin position="512"/>
        <end position="525"/>
    </location>
</feature>
<dbReference type="PROSITE" id="PS50002">
    <property type="entry name" value="SH3"/>
    <property type="match status" value="4"/>
</dbReference>
<accession>A0A2G8JS10</accession>
<dbReference type="OrthoDB" id="2163411at2759"/>
<dbReference type="PROSITE" id="PS50089">
    <property type="entry name" value="ZF_RING_2"/>
    <property type="match status" value="1"/>
</dbReference>
<dbReference type="Gene3D" id="2.30.30.40">
    <property type="entry name" value="SH3 Domains"/>
    <property type="match status" value="4"/>
</dbReference>
<dbReference type="SUPFAM" id="SSF50044">
    <property type="entry name" value="SH3-domain"/>
    <property type="match status" value="4"/>
</dbReference>
<evidence type="ECO:0000256" key="1">
    <source>
        <dbReference type="ARBA" id="ARBA00008649"/>
    </source>
</evidence>
<feature type="domain" description="SH3" evidence="10">
    <location>
        <begin position="415"/>
        <end position="476"/>
    </location>
</feature>
<feature type="domain" description="SH3" evidence="10">
    <location>
        <begin position="885"/>
        <end position="944"/>
    </location>
</feature>
<keyword evidence="13" id="KW-1185">Reference proteome</keyword>
<feature type="compositionally biased region" description="Basic residues" evidence="9">
    <location>
        <begin position="645"/>
        <end position="657"/>
    </location>
</feature>
<dbReference type="Pfam" id="PF14604">
    <property type="entry name" value="SH3_9"/>
    <property type="match status" value="1"/>
</dbReference>
<dbReference type="CDD" id="cd11787">
    <property type="entry name" value="SH3_SH3RF_2"/>
    <property type="match status" value="1"/>
</dbReference>
<reference evidence="12 13" key="1">
    <citation type="journal article" date="2017" name="PLoS Biol.">
        <title>The sea cucumber genome provides insights into morphological evolution and visceral regeneration.</title>
        <authorList>
            <person name="Zhang X."/>
            <person name="Sun L."/>
            <person name="Yuan J."/>
            <person name="Sun Y."/>
            <person name="Gao Y."/>
            <person name="Zhang L."/>
            <person name="Li S."/>
            <person name="Dai H."/>
            <person name="Hamel J.F."/>
            <person name="Liu C."/>
            <person name="Yu Y."/>
            <person name="Liu S."/>
            <person name="Lin W."/>
            <person name="Guo K."/>
            <person name="Jin S."/>
            <person name="Xu P."/>
            <person name="Storey K.B."/>
            <person name="Huan P."/>
            <person name="Zhang T."/>
            <person name="Zhou Y."/>
            <person name="Zhang J."/>
            <person name="Lin C."/>
            <person name="Li X."/>
            <person name="Xing L."/>
            <person name="Huo D."/>
            <person name="Sun M."/>
            <person name="Wang L."/>
            <person name="Mercier A."/>
            <person name="Li F."/>
            <person name="Yang H."/>
            <person name="Xiang J."/>
        </authorList>
    </citation>
    <scope>NUCLEOTIDE SEQUENCE [LARGE SCALE GENOMIC DNA]</scope>
    <source>
        <strain evidence="12">Shaxun</strain>
        <tissue evidence="12">Muscle</tissue>
    </source>
</reference>
<feature type="compositionally biased region" description="Polar residues" evidence="9">
    <location>
        <begin position="759"/>
        <end position="769"/>
    </location>
</feature>
<dbReference type="InterPro" id="IPR050384">
    <property type="entry name" value="Endophilin_SH3RF"/>
</dbReference>
<feature type="region of interest" description="Disordered" evidence="9">
    <location>
        <begin position="818"/>
        <end position="881"/>
    </location>
</feature>
<dbReference type="Pfam" id="PF13923">
    <property type="entry name" value="zf-C3HC4_2"/>
    <property type="match status" value="1"/>
</dbReference>
<feature type="region of interest" description="Disordered" evidence="9">
    <location>
        <begin position="238"/>
        <end position="327"/>
    </location>
</feature>
<proteinExistence type="inferred from homology"/>
<feature type="compositionally biased region" description="Low complexity" evidence="9">
    <location>
        <begin position="350"/>
        <end position="368"/>
    </location>
</feature>
<dbReference type="InterPro" id="IPR028502">
    <property type="entry name" value="SH3RF3_RING-HC_Zfn"/>
</dbReference>
<dbReference type="InterPro" id="IPR036028">
    <property type="entry name" value="SH3-like_dom_sf"/>
</dbReference>
<dbReference type="AlphaFoldDB" id="A0A2G8JS10"/>
<dbReference type="SMART" id="SM00326">
    <property type="entry name" value="SH3"/>
    <property type="match status" value="4"/>
</dbReference>
<comment type="similarity">
    <text evidence="1">Belongs to the SH3RF family.</text>
</comment>
<evidence type="ECO:0000256" key="4">
    <source>
        <dbReference type="ARBA" id="ARBA00022771"/>
    </source>
</evidence>
<dbReference type="InterPro" id="IPR013083">
    <property type="entry name" value="Znf_RING/FYVE/PHD"/>
</dbReference>
<dbReference type="PANTHER" id="PTHR14167:SF51">
    <property type="entry name" value="RING-TYPE E3 UBIQUITIN TRANSFERASE"/>
    <property type="match status" value="1"/>
</dbReference>
<evidence type="ECO:0000256" key="6">
    <source>
        <dbReference type="ARBA" id="ARBA00022843"/>
    </source>
</evidence>
<protein>
    <submittedName>
        <fullName evidence="12">Putative E3 ubiquitin-protein ligase SH3RF1 isoform X4</fullName>
    </submittedName>
</protein>
<feature type="domain" description="RING-type" evidence="11">
    <location>
        <begin position="10"/>
        <end position="51"/>
    </location>
</feature>
<dbReference type="FunFam" id="3.30.40.10:FF:000077">
    <property type="entry name" value="E3 ubiquitin-protein ligase SH3RF1 isoform X1"/>
    <property type="match status" value="1"/>
</dbReference>
<feature type="domain" description="SH3" evidence="10">
    <location>
        <begin position="167"/>
        <end position="229"/>
    </location>
</feature>
<dbReference type="CDD" id="cd16750">
    <property type="entry name" value="RING-HC_SH3RF3"/>
    <property type="match status" value="1"/>
</dbReference>
<feature type="region of interest" description="Disordered" evidence="9">
    <location>
        <begin position="78"/>
        <end position="98"/>
    </location>
</feature>
<feature type="region of interest" description="Disordered" evidence="9">
    <location>
        <begin position="627"/>
        <end position="769"/>
    </location>
</feature>
<gene>
    <name evidence="12" type="ORF">BSL78_24650</name>
</gene>
<dbReference type="GO" id="GO:0008270">
    <property type="term" value="F:zinc ion binding"/>
    <property type="evidence" value="ECO:0007669"/>
    <property type="project" value="UniProtKB-KW"/>
</dbReference>
<dbReference type="PANTHER" id="PTHR14167">
    <property type="entry name" value="SH3 DOMAIN-CONTAINING"/>
    <property type="match status" value="1"/>
</dbReference>
<keyword evidence="6" id="KW-0832">Ubl conjugation</keyword>
<feature type="compositionally biased region" description="Low complexity" evidence="9">
    <location>
        <begin position="82"/>
        <end position="93"/>
    </location>
</feature>
<dbReference type="SUPFAM" id="SSF57850">
    <property type="entry name" value="RING/U-box"/>
    <property type="match status" value="1"/>
</dbReference>
<evidence type="ECO:0000313" key="13">
    <source>
        <dbReference type="Proteomes" id="UP000230750"/>
    </source>
</evidence>
<evidence type="ECO:0000256" key="7">
    <source>
        <dbReference type="PROSITE-ProRule" id="PRU00175"/>
    </source>
</evidence>
<feature type="region of interest" description="Disordered" evidence="9">
    <location>
        <begin position="509"/>
        <end position="547"/>
    </location>
</feature>
<feature type="region of interest" description="Disordered" evidence="9">
    <location>
        <begin position="572"/>
        <end position="603"/>
    </location>
</feature>
<dbReference type="InterPro" id="IPR001841">
    <property type="entry name" value="Znf_RING"/>
</dbReference>
<evidence type="ECO:0000256" key="5">
    <source>
        <dbReference type="ARBA" id="ARBA00022833"/>
    </source>
</evidence>
<dbReference type="SMART" id="SM00184">
    <property type="entry name" value="RING"/>
    <property type="match status" value="1"/>
</dbReference>
<feature type="compositionally biased region" description="Low complexity" evidence="9">
    <location>
        <begin position="242"/>
        <end position="268"/>
    </location>
</feature>
<dbReference type="Pfam" id="PF07653">
    <property type="entry name" value="SH3_2"/>
    <property type="match status" value="1"/>
</dbReference>
<feature type="compositionally biased region" description="Polar residues" evidence="9">
    <location>
        <begin position="699"/>
        <end position="715"/>
    </location>
</feature>
<evidence type="ECO:0000259" key="11">
    <source>
        <dbReference type="PROSITE" id="PS50089"/>
    </source>
</evidence>
<keyword evidence="2 8" id="KW-0728">SH3 domain</keyword>
<evidence type="ECO:0000256" key="8">
    <source>
        <dbReference type="PROSITE-ProRule" id="PRU00192"/>
    </source>
</evidence>
<feature type="compositionally biased region" description="Basic and acidic residues" evidence="9">
    <location>
        <begin position="737"/>
        <end position="753"/>
    </location>
</feature>
<feature type="region of interest" description="Disordered" evidence="9">
    <location>
        <begin position="341"/>
        <end position="383"/>
    </location>
</feature>
<dbReference type="Gene3D" id="3.30.40.10">
    <property type="entry name" value="Zinc/RING finger domain, C3HC4 (zinc finger)"/>
    <property type="match status" value="1"/>
</dbReference>
<keyword evidence="3" id="KW-0479">Metal-binding</keyword>
<feature type="compositionally biased region" description="Gly residues" evidence="9">
    <location>
        <begin position="681"/>
        <end position="692"/>
    </location>
</feature>
<feature type="domain" description="SH3" evidence="10">
    <location>
        <begin position="105"/>
        <end position="164"/>
    </location>
</feature>
<name>A0A2G8JS10_STIJA</name>
<evidence type="ECO:0000259" key="10">
    <source>
        <dbReference type="PROSITE" id="PS50002"/>
    </source>
</evidence>
<feature type="compositionally biased region" description="Polar residues" evidence="9">
    <location>
        <begin position="727"/>
        <end position="736"/>
    </location>
</feature>
<comment type="caution">
    <text evidence="12">The sequence shown here is derived from an EMBL/GenBank/DDBJ whole genome shotgun (WGS) entry which is preliminary data.</text>
</comment>
<sequence length="944" mass="102082">MESIFDILECSVCLERLDATSRILPCQHTFCVRCLSTILKTNNDLRCPECREPVPITDVKELPTNILLVRILDGLVKPPGTPSTSEEPTTPSSAGVKNSSNVFKPLQPFARAKFNYERKETGDLSFSKGDVIFLKKKLDDNWYVGEVNGQTGFFPANHVEVIHPLQDVVPSCKALYDFEVAQNREKDILTFNKNEVLKVIRRVDDNWVEGQKGDKIGIFPISFVEFNDPAKNLLEVQQGTVHHSPQSSSSSGEGHHSPQSSSSSSGEGNVDLGAAGVSSRPGGKRNKSSSTKRHSFTSVLGVQLRPNQEHRTNGPTRHSMEISSPELVRSSNPIAANLLGARHQGPVTPPTSSSSATTAVTTSSTPTTHEVTAGGNNRKKPPPLAAVPMVLLGGGSVPGSPSAIIPERGTATSPRPVEVYKARHSYKPQHPDELEVSIGEIFAVQDFCSDGWFRGMSLSSGKTGVFPGNYVEPYRVKDDPKVTGPSSPGPSSPGLHYVFPTFPQSVVRPKLNSANSTTPAASSPTQVSGKGAKSTVKPPTSPAIMQHDSQKTVAQLQIERNRQQQLLREFAYKPGNSQHSSSSLAASPPVLRRMSRNSVGNKQLNLTVNRRPMSGTGVPLSVLERMLHDDPGFSPPDSNHSSRNGFRRQGARGRSKSASRILSKTAAANVDGDNNSSSPDEGGGGGGGGGKQPGEEGRTSSPHSQVESRLSSVPHTSMHDILPTPIPHQSFTTQTSDRFRPRRYSEGERDARRFRSRLQRGTTRSNVENTTAVSESCACHARVQETSGHHPSCPTRVIINGYSPSPFASISKAACNHRYEKKESRGKTRRKSTSSDQTQQACQVPPPPIRNNPPLAGDPPIYGATGGNGVASNMEEEGPPKTVPLARERYRVVDSYPAHSDVELALNLGDTIFVHKKREDGWYKGTSHKTGKTGLFPGIFVEKL</sequence>
<dbReference type="Proteomes" id="UP000230750">
    <property type="component" value="Unassembled WGS sequence"/>
</dbReference>
<dbReference type="PROSITE" id="PS00518">
    <property type="entry name" value="ZF_RING_1"/>
    <property type="match status" value="1"/>
</dbReference>
<organism evidence="12 13">
    <name type="scientific">Stichopus japonicus</name>
    <name type="common">Sea cucumber</name>
    <dbReference type="NCBI Taxonomy" id="307972"/>
    <lineage>
        <taxon>Eukaryota</taxon>
        <taxon>Metazoa</taxon>
        <taxon>Echinodermata</taxon>
        <taxon>Eleutherozoa</taxon>
        <taxon>Echinozoa</taxon>
        <taxon>Holothuroidea</taxon>
        <taxon>Aspidochirotacea</taxon>
        <taxon>Aspidochirotida</taxon>
        <taxon>Stichopodidae</taxon>
        <taxon>Apostichopus</taxon>
    </lineage>
</organism>